<organism evidence="1 2">
    <name type="scientific">Blautia obeum</name>
    <dbReference type="NCBI Taxonomy" id="40520"/>
    <lineage>
        <taxon>Bacteria</taxon>
        <taxon>Bacillati</taxon>
        <taxon>Bacillota</taxon>
        <taxon>Clostridia</taxon>
        <taxon>Lachnospirales</taxon>
        <taxon>Lachnospiraceae</taxon>
        <taxon>Blautia</taxon>
    </lineage>
</organism>
<evidence type="ECO:0000313" key="2">
    <source>
        <dbReference type="Proteomes" id="UP000095762"/>
    </source>
</evidence>
<evidence type="ECO:0008006" key="3">
    <source>
        <dbReference type="Google" id="ProtNLM"/>
    </source>
</evidence>
<protein>
    <recommendedName>
        <fullName evidence="3">YgiT-type zinc finger protein</fullName>
    </recommendedName>
</protein>
<reference evidence="1 2" key="1">
    <citation type="submission" date="2015-09" db="EMBL/GenBank/DDBJ databases">
        <authorList>
            <consortium name="Pathogen Informatics"/>
        </authorList>
    </citation>
    <scope>NUCLEOTIDE SEQUENCE [LARGE SCALE GENOMIC DNA]</scope>
    <source>
        <strain evidence="1 2">2789STDY5834957</strain>
    </source>
</reference>
<accession>A0A174PM08</accession>
<name>A0A174PM08_9FIRM</name>
<dbReference type="Proteomes" id="UP000095762">
    <property type="component" value="Unassembled WGS sequence"/>
</dbReference>
<dbReference type="EMBL" id="CZBP01000001">
    <property type="protein sequence ID" value="CUP62082.1"/>
    <property type="molecule type" value="Genomic_DNA"/>
</dbReference>
<gene>
    <name evidence="1" type="ORF">ERS852569_00206</name>
</gene>
<evidence type="ECO:0000313" key="1">
    <source>
        <dbReference type="EMBL" id="CUP62082.1"/>
    </source>
</evidence>
<proteinExistence type="predicted"/>
<dbReference type="AlphaFoldDB" id="A0A174PM08"/>
<dbReference type="RefSeq" id="WP_055059238.1">
    <property type="nucleotide sequence ID" value="NZ_CZBP01000001.1"/>
</dbReference>
<sequence length="62" mass="7118">MTRCYICEKSDIMIPNSKVTYHGRKNGKKVQKTVRICNCCGAMMSDEEILEQVSECLGWDNE</sequence>